<dbReference type="Pfam" id="PF08652">
    <property type="entry name" value="RAI1"/>
    <property type="match status" value="1"/>
</dbReference>
<dbReference type="GO" id="GO:0046872">
    <property type="term" value="F:metal ion binding"/>
    <property type="evidence" value="ECO:0007669"/>
    <property type="project" value="UniProtKB-KW"/>
</dbReference>
<evidence type="ECO:0000313" key="8">
    <source>
        <dbReference type="EMBL" id="CCF58533.1"/>
    </source>
</evidence>
<dbReference type="RefSeq" id="XP_003957668.1">
    <property type="nucleotide sequence ID" value="XM_003957619.1"/>
</dbReference>
<evidence type="ECO:0000256" key="4">
    <source>
        <dbReference type="ARBA" id="ARBA00044676"/>
    </source>
</evidence>
<evidence type="ECO:0000313" key="9">
    <source>
        <dbReference type="Proteomes" id="UP000005220"/>
    </source>
</evidence>
<evidence type="ECO:0000256" key="2">
    <source>
        <dbReference type="ARBA" id="ARBA00006562"/>
    </source>
</evidence>
<evidence type="ECO:0000259" key="7">
    <source>
        <dbReference type="Pfam" id="PF08652"/>
    </source>
</evidence>
<dbReference type="GO" id="GO:0003723">
    <property type="term" value="F:RNA binding"/>
    <property type="evidence" value="ECO:0007669"/>
    <property type="project" value="UniProtKB-KW"/>
</dbReference>
<organism evidence="8 9">
    <name type="scientific">Kazachstania africana (strain ATCC 22294 / BCRC 22015 / CBS 2517 / CECT 1963 / NBRC 1671 / NRRL Y-8276)</name>
    <name type="common">Yeast</name>
    <name type="synonym">Kluyveromyces africanus</name>
    <dbReference type="NCBI Taxonomy" id="1071382"/>
    <lineage>
        <taxon>Eukaryota</taxon>
        <taxon>Fungi</taxon>
        <taxon>Dikarya</taxon>
        <taxon>Ascomycota</taxon>
        <taxon>Saccharomycotina</taxon>
        <taxon>Saccharomycetes</taxon>
        <taxon>Saccharomycetales</taxon>
        <taxon>Saccharomycetaceae</taxon>
        <taxon>Kazachstania</taxon>
    </lineage>
</organism>
<dbReference type="KEGG" id="kaf:KAFR_0E03820"/>
<dbReference type="GO" id="GO:0005634">
    <property type="term" value="C:nucleus"/>
    <property type="evidence" value="ECO:0007669"/>
    <property type="project" value="UniProtKB-SubCell"/>
</dbReference>
<keyword evidence="3 6" id="KW-0540">Nuclease</keyword>
<comment type="catalytic activity">
    <reaction evidence="5">
        <text>a 5'-end NAD(+)-phospho-ribonucleoside in mRNA + H2O = a 5'-end phospho-ribonucleoside in mRNA + NAD(+) + H(+)</text>
        <dbReference type="Rhea" id="RHEA:60880"/>
        <dbReference type="Rhea" id="RHEA-COMP:15692"/>
        <dbReference type="Rhea" id="RHEA-COMP:15698"/>
        <dbReference type="ChEBI" id="CHEBI:15377"/>
        <dbReference type="ChEBI" id="CHEBI:15378"/>
        <dbReference type="ChEBI" id="CHEBI:57540"/>
        <dbReference type="ChEBI" id="CHEBI:138282"/>
        <dbReference type="ChEBI" id="CHEBI:144029"/>
    </reaction>
    <physiologicalReaction direction="left-to-right" evidence="5">
        <dbReference type="Rhea" id="RHEA:60881"/>
    </physiologicalReaction>
</comment>
<dbReference type="GeneID" id="13883349"/>
<keyword evidence="6" id="KW-0479">Metal-binding</keyword>
<gene>
    <name evidence="8" type="primary">KAFR0E03820</name>
    <name evidence="8" type="ORF">KAFR_0E03820</name>
</gene>
<keyword evidence="6" id="KW-0547">Nucleotide-binding</keyword>
<dbReference type="EMBL" id="HE650825">
    <property type="protein sequence ID" value="CCF58533.1"/>
    <property type="molecule type" value="Genomic_DNA"/>
</dbReference>
<evidence type="ECO:0000256" key="6">
    <source>
        <dbReference type="RuleBase" id="RU367113"/>
    </source>
</evidence>
<keyword evidence="6" id="KW-0539">Nucleus</keyword>
<comment type="subcellular location">
    <subcellularLocation>
        <location evidence="6">Nucleus</location>
    </subcellularLocation>
</comment>
<comment type="function">
    <text evidence="6">Decapping enzyme for NAD-capped RNAs: specifically hydrolyzes the nicotinamide adenine dinucleotide (NAD) cap from a subset of RNAs by removing the entire NAD moiety from the 5'-end of an NAD-capped RNA.</text>
</comment>
<dbReference type="GO" id="GO:0004534">
    <property type="term" value="F:5'-3' RNA exonuclease activity"/>
    <property type="evidence" value="ECO:0007669"/>
    <property type="project" value="EnsemblFungi"/>
</dbReference>
<name>H2AVY3_KAZAF</name>
<accession>H2AVY3</accession>
<proteinExistence type="inferred from homology"/>
<dbReference type="OrthoDB" id="5853397at2759"/>
<keyword evidence="9" id="KW-1185">Reference proteome</keyword>
<evidence type="ECO:0000256" key="1">
    <source>
        <dbReference type="ARBA" id="ARBA00001968"/>
    </source>
</evidence>
<dbReference type="PANTHER" id="PTHR12395:SF25">
    <property type="entry name" value="DECAPPING AND EXORIBONUCLEASE PROTEIN 1"/>
    <property type="match status" value="1"/>
</dbReference>
<keyword evidence="6" id="KW-0378">Hydrolase</keyword>
<evidence type="ECO:0000256" key="3">
    <source>
        <dbReference type="ARBA" id="ARBA00022722"/>
    </source>
</evidence>
<dbReference type="EC" id="3.6.1.-" evidence="6"/>
<reference evidence="8 9" key="1">
    <citation type="journal article" date="2011" name="Proc. Natl. Acad. Sci. U.S.A.">
        <title>Evolutionary erosion of yeast sex chromosomes by mating-type switching accidents.</title>
        <authorList>
            <person name="Gordon J.L."/>
            <person name="Armisen D."/>
            <person name="Proux-Wera E."/>
            <person name="Oheigeartaigh S.S."/>
            <person name="Byrne K.P."/>
            <person name="Wolfe K.H."/>
        </authorList>
    </citation>
    <scope>NUCLEOTIDE SEQUENCE [LARGE SCALE GENOMIC DNA]</scope>
    <source>
        <strain evidence="9">ATCC 22294 / BCRC 22015 / CBS 2517 / CECT 1963 / NBRC 1671 / NRRL Y-8276</strain>
    </source>
</reference>
<evidence type="ECO:0000256" key="5">
    <source>
        <dbReference type="ARBA" id="ARBA00048124"/>
    </source>
</evidence>
<feature type="domain" description="RAI1-like" evidence="7">
    <location>
        <begin position="98"/>
        <end position="394"/>
    </location>
</feature>
<dbReference type="PANTHER" id="PTHR12395">
    <property type="entry name" value="DOM-3 RELATED"/>
    <property type="match status" value="1"/>
</dbReference>
<dbReference type="InterPro" id="IPR039039">
    <property type="entry name" value="RAI1-like_fam"/>
</dbReference>
<comment type="cofactor">
    <cofactor evidence="1 6">
        <name>a divalent metal cation</name>
        <dbReference type="ChEBI" id="CHEBI:60240"/>
    </cofactor>
</comment>
<protein>
    <recommendedName>
        <fullName evidence="6">Decapping nuclease</fullName>
        <ecNumber evidence="6">3.6.1.-</ecNumber>
    </recommendedName>
</protein>
<dbReference type="Proteomes" id="UP000005220">
    <property type="component" value="Chromosome 5"/>
</dbReference>
<dbReference type="GO" id="GO:0070966">
    <property type="term" value="P:nuclear-transcribed mRNA catabolic process, no-go decay"/>
    <property type="evidence" value="ECO:0007669"/>
    <property type="project" value="EnsemblFungi"/>
</dbReference>
<dbReference type="FunCoup" id="H2AVY3">
    <property type="interactions" value="46"/>
</dbReference>
<sequence>MAAASLNATIENFHGLSLGSGKTQKTPIVSPFKRFQHRSIAYFPNHPANFFQISREVATYHDGRIYEPNETSQDILPLLNKDISKIAQGVSAIDARKYKVKYIGSDLYQGFENFESMSREELDSALPCFAYIKKWEAHHHCKYTENKKYTIVSARHHIVNLIMSIFDTSKETIVNSTYLGNGLLTFSQDTSDPMTMNEGIFTKNKNLKKICYSGFALEDLLTKSQKEPLFSITENQLDDNITLLLRCEMDAYNQLTQNYTELKCYAPLKMASPQHRKKLLKTWIQTGVLPSSDLMFGIRSPYNGELLDIEWYSRDGLYRRFNNRNLPENKKSLNFNANIAVEWSHHCIKTICELISDNLQGDAPQAFQIKVDTFRNISIRNLSKIPQNAQIPRQYL</sequence>
<dbReference type="HOGENOM" id="CLU_696510_0_0_1"/>
<keyword evidence="6" id="KW-0694">RNA-binding</keyword>
<dbReference type="eggNOG" id="ENOG502RWNP">
    <property type="taxonomic scope" value="Eukaryota"/>
</dbReference>
<dbReference type="GO" id="GO:0110155">
    <property type="term" value="P:NAD-cap decapping"/>
    <property type="evidence" value="ECO:0007669"/>
    <property type="project" value="EnsemblFungi"/>
</dbReference>
<dbReference type="GO" id="GO:0005829">
    <property type="term" value="C:cytosol"/>
    <property type="evidence" value="ECO:0007669"/>
    <property type="project" value="TreeGrafter"/>
</dbReference>
<dbReference type="STRING" id="1071382.H2AVY3"/>
<comment type="catalytic activity">
    <reaction evidence="4">
        <text>a 5'-end (N(7)-methyl 5'-triphosphoguanosine)-ribonucleoside-ribonucleotide in mRNA + H2O = a (N(7)-methyl 5'-triphosphoguanosine)-nucleoside + a 5'-end phospho-ribonucleoside in mRNA + H(+)</text>
        <dbReference type="Rhea" id="RHEA:66928"/>
        <dbReference type="Rhea" id="RHEA-COMP:15692"/>
        <dbReference type="Rhea" id="RHEA-COMP:17313"/>
        <dbReference type="ChEBI" id="CHEBI:15377"/>
        <dbReference type="ChEBI" id="CHEBI:15378"/>
        <dbReference type="ChEBI" id="CHEBI:138282"/>
        <dbReference type="ChEBI" id="CHEBI:172876"/>
        <dbReference type="ChEBI" id="CHEBI:172877"/>
    </reaction>
    <physiologicalReaction direction="left-to-right" evidence="4">
        <dbReference type="Rhea" id="RHEA:66929"/>
    </physiologicalReaction>
</comment>
<dbReference type="InParanoid" id="H2AVY3"/>
<dbReference type="GO" id="GO:0000166">
    <property type="term" value="F:nucleotide binding"/>
    <property type="evidence" value="ECO:0007669"/>
    <property type="project" value="UniProtKB-KW"/>
</dbReference>
<dbReference type="AlphaFoldDB" id="H2AVY3"/>
<dbReference type="InterPro" id="IPR013961">
    <property type="entry name" value="RAI1"/>
</dbReference>
<comment type="similarity">
    <text evidence="2 6">Belongs to the DXO/Dom3Z family.</text>
</comment>
<dbReference type="GO" id="GO:0034353">
    <property type="term" value="F:mRNA 5'-diphosphatase activity"/>
    <property type="evidence" value="ECO:0007669"/>
    <property type="project" value="TreeGrafter"/>
</dbReference>
<dbReference type="GO" id="GO:0000470">
    <property type="term" value="P:maturation of LSU-rRNA"/>
    <property type="evidence" value="ECO:0007669"/>
    <property type="project" value="EnsemblFungi"/>
</dbReference>